<evidence type="ECO:0000313" key="1">
    <source>
        <dbReference type="EMBL" id="MCO6047726.1"/>
    </source>
</evidence>
<proteinExistence type="predicted"/>
<organism evidence="1 2">
    <name type="scientific">Aeoliella straminimaris</name>
    <dbReference type="NCBI Taxonomy" id="2954799"/>
    <lineage>
        <taxon>Bacteria</taxon>
        <taxon>Pseudomonadati</taxon>
        <taxon>Planctomycetota</taxon>
        <taxon>Planctomycetia</taxon>
        <taxon>Pirellulales</taxon>
        <taxon>Lacipirellulaceae</taxon>
        <taxon>Aeoliella</taxon>
    </lineage>
</organism>
<reference evidence="1" key="1">
    <citation type="submission" date="2022-06" db="EMBL/GenBank/DDBJ databases">
        <title>Aeoliella straminimaris, a novel planctomycete from sediments.</title>
        <authorList>
            <person name="Vitorino I.R."/>
            <person name="Lage O.M."/>
        </authorList>
    </citation>
    <scope>NUCLEOTIDE SEQUENCE</scope>
    <source>
        <strain evidence="1">ICT_H6.2</strain>
    </source>
</reference>
<dbReference type="AlphaFoldDB" id="A0A9X2JJC8"/>
<evidence type="ECO:0000313" key="2">
    <source>
        <dbReference type="Proteomes" id="UP001155241"/>
    </source>
</evidence>
<sequence length="222" mass="24720">MAIQAVYDAGGTIFYQEDPHHGYPADSQPQFPYGQVARVILEDGAANRLKPWQLNALPEMFDLGVDGPISEDRLVSLCTHLRDHPGLKSGNFYVSGLTNRGLDCIAMLPLESLLISNTRIEPLDLTFLQSSGSLQELWLSGNPAQPDEKLTLQQLEALAGLGRLRRLYISHLDLTSEGARELIAELDGLEWLRLIHTGLTAEEIESLRTEMSQTEVLSEYDY</sequence>
<protein>
    <submittedName>
        <fullName evidence="1">Leucine-rich repeat domain-containing protein</fullName>
    </submittedName>
</protein>
<dbReference type="InterPro" id="IPR032675">
    <property type="entry name" value="LRR_dom_sf"/>
</dbReference>
<dbReference type="Proteomes" id="UP001155241">
    <property type="component" value="Unassembled WGS sequence"/>
</dbReference>
<keyword evidence="2" id="KW-1185">Reference proteome</keyword>
<accession>A0A9X2JJC8</accession>
<gene>
    <name evidence="1" type="ORF">NG895_27800</name>
</gene>
<dbReference type="Gene3D" id="3.80.10.10">
    <property type="entry name" value="Ribonuclease Inhibitor"/>
    <property type="match status" value="1"/>
</dbReference>
<name>A0A9X2JJC8_9BACT</name>
<comment type="caution">
    <text evidence="1">The sequence shown here is derived from an EMBL/GenBank/DDBJ whole genome shotgun (WGS) entry which is preliminary data.</text>
</comment>
<dbReference type="RefSeq" id="WP_252855835.1">
    <property type="nucleotide sequence ID" value="NZ_JAMXLR010000092.1"/>
</dbReference>
<dbReference type="SUPFAM" id="SSF52047">
    <property type="entry name" value="RNI-like"/>
    <property type="match status" value="1"/>
</dbReference>
<dbReference type="EMBL" id="JAMXLR010000092">
    <property type="protein sequence ID" value="MCO6047726.1"/>
    <property type="molecule type" value="Genomic_DNA"/>
</dbReference>